<dbReference type="RefSeq" id="WP_264603064.1">
    <property type="nucleotide sequence ID" value="NZ_JAOQNS010000012.1"/>
</dbReference>
<name>A0ABT3HGH7_9HYPH</name>
<dbReference type="Pfam" id="PF04264">
    <property type="entry name" value="YceI"/>
    <property type="match status" value="1"/>
</dbReference>
<sequence length="196" mass="20479">MIPSSFPLSRVRRLAAAVLVAGSFGAALAGPALAADGWIVDPAKSTVGFTATQAGEPFKGTFKAFQADITFDPNDMNAGNVDVVFDTTQIETGDAQKDANLPTPNWFNAKAHPMATFTASNFSKTGDDSYVAKGELTIRDIAKPVTLPFTLTIDGNTAKMSGETTVKRTDFGIGTGVPVEMIGDDVVVTVSLTATK</sequence>
<evidence type="ECO:0000256" key="1">
    <source>
        <dbReference type="SAM" id="SignalP"/>
    </source>
</evidence>
<accession>A0ABT3HGH7</accession>
<gene>
    <name evidence="3" type="ORF">M2319_003846</name>
</gene>
<keyword evidence="4" id="KW-1185">Reference proteome</keyword>
<feature type="chain" id="PRO_5045408787" evidence="1">
    <location>
        <begin position="35"/>
        <end position="196"/>
    </location>
</feature>
<dbReference type="PANTHER" id="PTHR34406">
    <property type="entry name" value="PROTEIN YCEI"/>
    <property type="match status" value="1"/>
</dbReference>
<dbReference type="PANTHER" id="PTHR34406:SF1">
    <property type="entry name" value="PROTEIN YCEI"/>
    <property type="match status" value="1"/>
</dbReference>
<comment type="caution">
    <text evidence="3">The sequence shown here is derived from an EMBL/GenBank/DDBJ whole genome shotgun (WGS) entry which is preliminary data.</text>
</comment>
<reference evidence="4" key="1">
    <citation type="submission" date="2023-07" db="EMBL/GenBank/DDBJ databases">
        <title>Genome sequencing of Purple Non-Sulfur Bacteria from various extreme environments.</title>
        <authorList>
            <person name="Mayer M."/>
        </authorList>
    </citation>
    <scope>NUCLEOTIDE SEQUENCE [LARGE SCALE GENOMIC DNA]</scope>
    <source>
        <strain evidence="4">DSM 17935</strain>
    </source>
</reference>
<organism evidence="3 4">
    <name type="scientific">Rhodobium gokarnense</name>
    <dbReference type="NCBI Taxonomy" id="364296"/>
    <lineage>
        <taxon>Bacteria</taxon>
        <taxon>Pseudomonadati</taxon>
        <taxon>Pseudomonadota</taxon>
        <taxon>Alphaproteobacteria</taxon>
        <taxon>Hyphomicrobiales</taxon>
        <taxon>Rhodobiaceae</taxon>
        <taxon>Rhodobium</taxon>
    </lineage>
</organism>
<feature type="domain" description="Lipid/polyisoprenoid-binding YceI-like" evidence="2">
    <location>
        <begin position="37"/>
        <end position="195"/>
    </location>
</feature>
<evidence type="ECO:0000259" key="2">
    <source>
        <dbReference type="SMART" id="SM00867"/>
    </source>
</evidence>
<dbReference type="SUPFAM" id="SSF101874">
    <property type="entry name" value="YceI-like"/>
    <property type="match status" value="1"/>
</dbReference>
<protein>
    <submittedName>
        <fullName evidence="3">Polyisoprenoid-binding protein YceI</fullName>
    </submittedName>
</protein>
<proteinExistence type="predicted"/>
<feature type="signal peptide" evidence="1">
    <location>
        <begin position="1"/>
        <end position="34"/>
    </location>
</feature>
<dbReference type="Proteomes" id="UP001209755">
    <property type="component" value="Unassembled WGS sequence"/>
</dbReference>
<dbReference type="EMBL" id="JAOQNS010000012">
    <property type="protein sequence ID" value="MCW2309492.1"/>
    <property type="molecule type" value="Genomic_DNA"/>
</dbReference>
<evidence type="ECO:0000313" key="4">
    <source>
        <dbReference type="Proteomes" id="UP001209755"/>
    </source>
</evidence>
<dbReference type="InterPro" id="IPR036761">
    <property type="entry name" value="TTHA0802/YceI-like_sf"/>
</dbReference>
<keyword evidence="1" id="KW-0732">Signal</keyword>
<dbReference type="Gene3D" id="2.40.128.110">
    <property type="entry name" value="Lipid/polyisoprenoid-binding, YceI-like"/>
    <property type="match status" value="1"/>
</dbReference>
<dbReference type="SMART" id="SM00867">
    <property type="entry name" value="YceI"/>
    <property type="match status" value="1"/>
</dbReference>
<evidence type="ECO:0000313" key="3">
    <source>
        <dbReference type="EMBL" id="MCW2309492.1"/>
    </source>
</evidence>
<dbReference type="InterPro" id="IPR007372">
    <property type="entry name" value="Lipid/polyisoprenoid-bd_YceI"/>
</dbReference>